<dbReference type="EMBL" id="JBBHLL010000036">
    <property type="protein sequence ID" value="KAK7826046.1"/>
    <property type="molecule type" value="Genomic_DNA"/>
</dbReference>
<keyword evidence="6" id="KW-1279">T cell receptor</keyword>
<dbReference type="Proteomes" id="UP001488838">
    <property type="component" value="Unassembled WGS sequence"/>
</dbReference>
<dbReference type="InterPro" id="IPR051117">
    <property type="entry name" value="TRG_var/const_region"/>
</dbReference>
<organism evidence="8 9">
    <name type="scientific">Myodes glareolus</name>
    <name type="common">Bank vole</name>
    <name type="synonym">Clethrionomys glareolus</name>
    <dbReference type="NCBI Taxonomy" id="447135"/>
    <lineage>
        <taxon>Eukaryota</taxon>
        <taxon>Metazoa</taxon>
        <taxon>Chordata</taxon>
        <taxon>Craniata</taxon>
        <taxon>Vertebrata</taxon>
        <taxon>Euteleostomi</taxon>
        <taxon>Mammalia</taxon>
        <taxon>Eutheria</taxon>
        <taxon>Euarchontoglires</taxon>
        <taxon>Glires</taxon>
        <taxon>Rodentia</taxon>
        <taxon>Myomorpha</taxon>
        <taxon>Muroidea</taxon>
        <taxon>Cricetidae</taxon>
        <taxon>Arvicolinae</taxon>
        <taxon>Myodes</taxon>
    </lineage>
</organism>
<accession>A0AAW0JIY4</accession>
<evidence type="ECO:0000256" key="5">
    <source>
        <dbReference type="ARBA" id="ARBA00023319"/>
    </source>
</evidence>
<dbReference type="PANTHER" id="PTHR19256">
    <property type="entry name" value="T-CELL RECEPTOR GAMMA CHAIN"/>
    <property type="match status" value="1"/>
</dbReference>
<evidence type="ECO:0000313" key="9">
    <source>
        <dbReference type="Proteomes" id="UP001488838"/>
    </source>
</evidence>
<evidence type="ECO:0000256" key="1">
    <source>
        <dbReference type="ARBA" id="ARBA00022729"/>
    </source>
</evidence>
<comment type="caution">
    <text evidence="8">The sequence shown here is derived from an EMBL/GenBank/DDBJ whole genome shotgun (WGS) entry which is preliminary data.</text>
</comment>
<dbReference type="Gene3D" id="2.60.40.10">
    <property type="entry name" value="Immunoglobulins"/>
    <property type="match status" value="1"/>
</dbReference>
<keyword evidence="1" id="KW-0732">Signal</keyword>
<dbReference type="SUPFAM" id="SSF48726">
    <property type="entry name" value="Immunoglobulin"/>
    <property type="match status" value="1"/>
</dbReference>
<dbReference type="InterPro" id="IPR013783">
    <property type="entry name" value="Ig-like_fold"/>
</dbReference>
<proteinExistence type="predicted"/>
<dbReference type="SMART" id="SM00406">
    <property type="entry name" value="IGv"/>
    <property type="match status" value="1"/>
</dbReference>
<name>A0AAW0JIY4_MYOGA</name>
<keyword evidence="4" id="KW-0675">Receptor</keyword>
<dbReference type="InterPro" id="IPR007110">
    <property type="entry name" value="Ig-like_dom"/>
</dbReference>
<evidence type="ECO:0000259" key="7">
    <source>
        <dbReference type="PROSITE" id="PS50835"/>
    </source>
</evidence>
<dbReference type="PANTHER" id="PTHR19256:SF40">
    <property type="entry name" value="NON-FUNCTIONAL T CELL RECEPTOR GAMMA VARIABLE 10-RELATED"/>
    <property type="match status" value="1"/>
</dbReference>
<protein>
    <recommendedName>
        <fullName evidence="7">Ig-like domain-containing protein</fullName>
    </recommendedName>
</protein>
<evidence type="ECO:0000256" key="3">
    <source>
        <dbReference type="ARBA" id="ARBA00023130"/>
    </source>
</evidence>
<dbReference type="AlphaFoldDB" id="A0AAW0JIY4"/>
<sequence length="137" mass="15197">MKKFGSHVLFPLCLRWDAGLRDGDPLLGIVVLSSLLTFGLGKVEQPEISVSRATDETAQISCKVSINSFKSVAIHWYRQKPNQGLQFLLYVMATPTHILLDGTKKMEASKNSSASTSTLTIYSLKEEDEAIYYCSYG</sequence>
<dbReference type="Pfam" id="PF07686">
    <property type="entry name" value="V-set"/>
    <property type="match status" value="1"/>
</dbReference>
<evidence type="ECO:0000256" key="2">
    <source>
        <dbReference type="ARBA" id="ARBA00022859"/>
    </source>
</evidence>
<dbReference type="InterPro" id="IPR013106">
    <property type="entry name" value="Ig_V-set"/>
</dbReference>
<dbReference type="PROSITE" id="PS50835">
    <property type="entry name" value="IG_LIKE"/>
    <property type="match status" value="1"/>
</dbReference>
<evidence type="ECO:0000313" key="8">
    <source>
        <dbReference type="EMBL" id="KAK7826046.1"/>
    </source>
</evidence>
<reference evidence="8 9" key="1">
    <citation type="journal article" date="2023" name="bioRxiv">
        <title>Conserved and derived expression patterns and positive selection on dental genes reveal complex evolutionary context of ever-growing rodent molars.</title>
        <authorList>
            <person name="Calamari Z.T."/>
            <person name="Song A."/>
            <person name="Cohen E."/>
            <person name="Akter M."/>
            <person name="Roy R.D."/>
            <person name="Hallikas O."/>
            <person name="Christensen M.M."/>
            <person name="Li P."/>
            <person name="Marangoni P."/>
            <person name="Jernvall J."/>
            <person name="Klein O.D."/>
        </authorList>
    </citation>
    <scope>NUCLEOTIDE SEQUENCE [LARGE SCALE GENOMIC DNA]</scope>
    <source>
        <strain evidence="8">V071</strain>
    </source>
</reference>
<keyword evidence="3" id="KW-1064">Adaptive immunity</keyword>
<feature type="domain" description="Ig-like" evidence="7">
    <location>
        <begin position="46"/>
        <end position="137"/>
    </location>
</feature>
<keyword evidence="5" id="KW-0393">Immunoglobulin domain</keyword>
<dbReference type="FunFam" id="2.60.40.10:FF:001649">
    <property type="entry name" value="T cell receptor gamma, variable 3"/>
    <property type="match status" value="1"/>
</dbReference>
<keyword evidence="9" id="KW-1185">Reference proteome</keyword>
<dbReference type="InterPro" id="IPR036179">
    <property type="entry name" value="Ig-like_dom_sf"/>
</dbReference>
<dbReference type="GO" id="GO:0042101">
    <property type="term" value="C:T cell receptor complex"/>
    <property type="evidence" value="ECO:0007669"/>
    <property type="project" value="UniProtKB-KW"/>
</dbReference>
<evidence type="ECO:0000256" key="4">
    <source>
        <dbReference type="ARBA" id="ARBA00023170"/>
    </source>
</evidence>
<dbReference type="GO" id="GO:0002250">
    <property type="term" value="P:adaptive immune response"/>
    <property type="evidence" value="ECO:0007669"/>
    <property type="project" value="UniProtKB-KW"/>
</dbReference>
<gene>
    <name evidence="8" type="ORF">U0070_009927</name>
</gene>
<keyword evidence="2" id="KW-0391">Immunity</keyword>
<evidence type="ECO:0000256" key="6">
    <source>
        <dbReference type="ARBA" id="ARBA00043266"/>
    </source>
</evidence>